<organism evidence="2 3">
    <name type="scientific">Falsiroseomonas selenitidurans</name>
    <dbReference type="NCBI Taxonomy" id="2716335"/>
    <lineage>
        <taxon>Bacteria</taxon>
        <taxon>Pseudomonadati</taxon>
        <taxon>Pseudomonadota</taxon>
        <taxon>Alphaproteobacteria</taxon>
        <taxon>Acetobacterales</taxon>
        <taxon>Roseomonadaceae</taxon>
        <taxon>Falsiroseomonas</taxon>
    </lineage>
</organism>
<gene>
    <name evidence="2" type="ORF">HEQ75_27415</name>
</gene>
<evidence type="ECO:0000313" key="3">
    <source>
        <dbReference type="Proteomes" id="UP000787635"/>
    </source>
</evidence>
<dbReference type="Pfam" id="PF00364">
    <property type="entry name" value="Biotin_lipoyl"/>
    <property type="match status" value="1"/>
</dbReference>
<dbReference type="Gene3D" id="2.40.50.100">
    <property type="match status" value="1"/>
</dbReference>
<feature type="domain" description="Lipoyl-binding" evidence="1">
    <location>
        <begin position="4"/>
        <end position="53"/>
    </location>
</feature>
<dbReference type="Proteomes" id="UP000787635">
    <property type="component" value="Unassembled WGS sequence"/>
</dbReference>
<dbReference type="InterPro" id="IPR000089">
    <property type="entry name" value="Biotin_lipoyl"/>
</dbReference>
<sequence length="101" mass="11137">MIRQLRVPGPIADVEEVRVLQWHAAEGDRVEPDALVVELETHKAVVEVRAGRAAWLRRRLCAEGEWQMLGAPLALLSDDAAETLPEDAATAAEWPVAFEVT</sequence>
<comment type="caution">
    <text evidence="2">The sequence shown here is derived from an EMBL/GenBank/DDBJ whole genome shotgun (WGS) entry which is preliminary data.</text>
</comment>
<dbReference type="RefSeq" id="WP_168035300.1">
    <property type="nucleotide sequence ID" value="NZ_JAAVNE010000106.1"/>
</dbReference>
<protein>
    <submittedName>
        <fullName evidence="2">2-oxoglutarate dehydrogenase</fullName>
    </submittedName>
</protein>
<dbReference type="InterPro" id="IPR011053">
    <property type="entry name" value="Single_hybrid_motif"/>
</dbReference>
<accession>A0ABX1ECR3</accession>
<proteinExistence type="predicted"/>
<keyword evidence="3" id="KW-1185">Reference proteome</keyword>
<dbReference type="CDD" id="cd06849">
    <property type="entry name" value="lipoyl_domain"/>
    <property type="match status" value="1"/>
</dbReference>
<evidence type="ECO:0000313" key="2">
    <source>
        <dbReference type="EMBL" id="NKC34605.1"/>
    </source>
</evidence>
<evidence type="ECO:0000259" key="1">
    <source>
        <dbReference type="Pfam" id="PF00364"/>
    </source>
</evidence>
<dbReference type="EMBL" id="JAAVNE010000106">
    <property type="protein sequence ID" value="NKC34605.1"/>
    <property type="molecule type" value="Genomic_DNA"/>
</dbReference>
<reference evidence="2 3" key="1">
    <citation type="submission" date="2020-03" db="EMBL/GenBank/DDBJ databases">
        <title>Roseomonas selenitidurans sp. nov. isolated from urban soil.</title>
        <authorList>
            <person name="Liu H."/>
        </authorList>
    </citation>
    <scope>NUCLEOTIDE SEQUENCE [LARGE SCALE GENOMIC DNA]</scope>
    <source>
        <strain evidence="2 3">BU-1</strain>
    </source>
</reference>
<name>A0ABX1ECR3_9PROT</name>
<dbReference type="SUPFAM" id="SSF51230">
    <property type="entry name" value="Single hybrid motif"/>
    <property type="match status" value="1"/>
</dbReference>